<protein>
    <submittedName>
        <fullName evidence="1">Uncharacterized protein</fullName>
    </submittedName>
</protein>
<dbReference type="OrthoDB" id="2910639at2"/>
<organism evidence="1 2">
    <name type="scientific">Psychrobacillus glaciei</name>
    <dbReference type="NCBI Taxonomy" id="2283160"/>
    <lineage>
        <taxon>Bacteria</taxon>
        <taxon>Bacillati</taxon>
        <taxon>Bacillota</taxon>
        <taxon>Bacilli</taxon>
        <taxon>Bacillales</taxon>
        <taxon>Bacillaceae</taxon>
        <taxon>Psychrobacillus</taxon>
    </lineage>
</organism>
<gene>
    <name evidence="1" type="ORF">PB01_01335</name>
</gene>
<accession>A0A5J6SLB2</accession>
<dbReference type="RefSeq" id="WP_151698513.1">
    <property type="nucleotide sequence ID" value="NZ_CP031223.1"/>
</dbReference>
<keyword evidence="2" id="KW-1185">Reference proteome</keyword>
<proteinExistence type="predicted"/>
<dbReference type="KEGG" id="psyo:PB01_01335"/>
<sequence>MYSESAEAVYLKSSDKTNSINTGLNLTIPLNLGEKTFKLQENVHDIITNSTGLEVDHYYLCLEIDGEKVIGIDPAKGMF</sequence>
<reference evidence="1 2" key="1">
    <citation type="submission" date="2018-07" db="EMBL/GenBank/DDBJ databases">
        <title>Complete genome sequence of Psychrobacillus sp. PB01, isolated from iceberg, and comparative genome analysis of Psychrobacillus strains.</title>
        <authorList>
            <person name="Lee P.C."/>
        </authorList>
    </citation>
    <scope>NUCLEOTIDE SEQUENCE [LARGE SCALE GENOMIC DNA]</scope>
    <source>
        <strain evidence="1 2">PB01</strain>
    </source>
</reference>
<dbReference type="AlphaFoldDB" id="A0A5J6SLB2"/>
<dbReference type="Proteomes" id="UP000325517">
    <property type="component" value="Chromosome"/>
</dbReference>
<dbReference type="EMBL" id="CP031223">
    <property type="protein sequence ID" value="QFF97564.1"/>
    <property type="molecule type" value="Genomic_DNA"/>
</dbReference>
<evidence type="ECO:0000313" key="1">
    <source>
        <dbReference type="EMBL" id="QFF97564.1"/>
    </source>
</evidence>
<name>A0A5J6SLB2_9BACI</name>
<evidence type="ECO:0000313" key="2">
    <source>
        <dbReference type="Proteomes" id="UP000325517"/>
    </source>
</evidence>